<dbReference type="PANTHER" id="PTHR33908:SF11">
    <property type="entry name" value="MEMBRANE PROTEIN"/>
    <property type="match status" value="1"/>
</dbReference>
<evidence type="ECO:0000256" key="1">
    <source>
        <dbReference type="ARBA" id="ARBA00004651"/>
    </source>
</evidence>
<feature type="transmembrane region" description="Helical" evidence="8">
    <location>
        <begin position="221"/>
        <end position="250"/>
    </location>
</feature>
<comment type="subcellular location">
    <subcellularLocation>
        <location evidence="1">Cell membrane</location>
        <topology evidence="1">Multi-pass membrane protein</topology>
    </subcellularLocation>
</comment>
<dbReference type="EMBL" id="FQVM01000052">
    <property type="protein sequence ID" value="SHF18184.1"/>
    <property type="molecule type" value="Genomic_DNA"/>
</dbReference>
<evidence type="ECO:0000256" key="6">
    <source>
        <dbReference type="ARBA" id="ARBA00022989"/>
    </source>
</evidence>
<dbReference type="Pfam" id="PF13231">
    <property type="entry name" value="PMT_2"/>
    <property type="match status" value="1"/>
</dbReference>
<dbReference type="InterPro" id="IPR050297">
    <property type="entry name" value="LipidA_mod_glycosyltrf_83"/>
</dbReference>
<dbReference type="AlphaFoldDB" id="A0A1M4ZJJ3"/>
<dbReference type="GO" id="GO:0016763">
    <property type="term" value="F:pentosyltransferase activity"/>
    <property type="evidence" value="ECO:0007669"/>
    <property type="project" value="TreeGrafter"/>
</dbReference>
<evidence type="ECO:0000256" key="5">
    <source>
        <dbReference type="ARBA" id="ARBA00022692"/>
    </source>
</evidence>
<feature type="transmembrane region" description="Helical" evidence="8">
    <location>
        <begin position="449"/>
        <end position="465"/>
    </location>
</feature>
<evidence type="ECO:0000256" key="7">
    <source>
        <dbReference type="ARBA" id="ARBA00023136"/>
    </source>
</evidence>
<reference evidence="10 11" key="1">
    <citation type="submission" date="2016-11" db="EMBL/GenBank/DDBJ databases">
        <authorList>
            <person name="Jaros S."/>
            <person name="Januszkiewicz K."/>
            <person name="Wedrychowicz H."/>
        </authorList>
    </citation>
    <scope>NUCLEOTIDE SEQUENCE [LARGE SCALE GENOMIC DNA]</scope>
    <source>
        <strain evidence="10 11">DSM 2631</strain>
    </source>
</reference>
<keyword evidence="2" id="KW-1003">Cell membrane</keyword>
<feature type="domain" description="Glycosyltransferase RgtA/B/C/D-like" evidence="9">
    <location>
        <begin position="137"/>
        <end position="271"/>
    </location>
</feature>
<dbReference type="RefSeq" id="WP_072897873.1">
    <property type="nucleotide sequence ID" value="NZ_UAVV01000002.1"/>
</dbReference>
<keyword evidence="7 8" id="KW-0472">Membrane</keyword>
<protein>
    <submittedName>
        <fullName evidence="10">Dolichyl-phosphate-mannose-protein mannosyltransferase</fullName>
    </submittedName>
</protein>
<name>A0A1M4ZJJ3_9CLOT</name>
<accession>A0A1M4ZJJ3</accession>
<evidence type="ECO:0000256" key="4">
    <source>
        <dbReference type="ARBA" id="ARBA00022679"/>
    </source>
</evidence>
<organism evidence="10 11">
    <name type="scientific">Clostridium fallax</name>
    <dbReference type="NCBI Taxonomy" id="1533"/>
    <lineage>
        <taxon>Bacteria</taxon>
        <taxon>Bacillati</taxon>
        <taxon>Bacillota</taxon>
        <taxon>Clostridia</taxon>
        <taxon>Eubacteriales</taxon>
        <taxon>Clostridiaceae</taxon>
        <taxon>Clostridium</taxon>
    </lineage>
</organism>
<feature type="transmembrane region" description="Helical" evidence="8">
    <location>
        <begin position="143"/>
        <end position="163"/>
    </location>
</feature>
<evidence type="ECO:0000256" key="2">
    <source>
        <dbReference type="ARBA" id="ARBA00022475"/>
    </source>
</evidence>
<dbReference type="InterPro" id="IPR038731">
    <property type="entry name" value="RgtA/B/C-like"/>
</dbReference>
<keyword evidence="4 10" id="KW-0808">Transferase</keyword>
<feature type="transmembrane region" description="Helical" evidence="8">
    <location>
        <begin position="39"/>
        <end position="57"/>
    </location>
</feature>
<feature type="transmembrane region" description="Helical" evidence="8">
    <location>
        <begin position="198"/>
        <end position="214"/>
    </location>
</feature>
<gene>
    <name evidence="10" type="ORF">SAMN05443638_1523</name>
</gene>
<evidence type="ECO:0000313" key="11">
    <source>
        <dbReference type="Proteomes" id="UP000184035"/>
    </source>
</evidence>
<keyword evidence="11" id="KW-1185">Reference proteome</keyword>
<feature type="transmembrane region" description="Helical" evidence="8">
    <location>
        <begin position="63"/>
        <end position="83"/>
    </location>
</feature>
<dbReference type="PANTHER" id="PTHR33908">
    <property type="entry name" value="MANNOSYLTRANSFERASE YKCB-RELATED"/>
    <property type="match status" value="1"/>
</dbReference>
<feature type="transmembrane region" description="Helical" evidence="8">
    <location>
        <begin position="424"/>
        <end position="442"/>
    </location>
</feature>
<feature type="transmembrane region" description="Helical" evidence="8">
    <location>
        <begin position="391"/>
        <end position="412"/>
    </location>
</feature>
<sequence>MALKFSKFLNYSLTFFFFLIVIVSLNQSFIYIKDFNFSDVIFILFFILSSFLIYLSIKKNINPYKIILLIMILSFLIRLLWILSINSVPFSDFSGIYENGKSVLQGNFQIFKGSHYYGRFPHLTITVLYFALIRIFFPNPLFAIKFINVIFSTITVFLCYLIAKEVFNSHKKAIIAAYISAIYPPLIIYTAVTCSENMAIPFFLISIYIFILAIKNKKKIYYLILSALTLSIGNLFRMVGAIIIIAYIIYLLIYFKESKKKILLSIISLIMGFYIPLILVSKSLILSGITEFPLWQGSESKWTSILKGSNINSFGRWNKEDADIIDVYPNNYKKTEDLCKSIIKNRLLNTPTYKLAQFYVRKYVMQWSNGDFGGIYWANGDLKKESLKIDLYSGGIFSIQLFYFFIVLLSFIGIYKNKYNLRNYLINLFYIIFCGYGLMFLIIESQDRYSFIASWIFIILSITAFEGSEIFEKNK</sequence>
<keyword evidence="5 8" id="KW-0812">Transmembrane</keyword>
<dbReference type="STRING" id="1533.SAMN05443638_1523"/>
<dbReference type="GO" id="GO:0005886">
    <property type="term" value="C:plasma membrane"/>
    <property type="evidence" value="ECO:0007669"/>
    <property type="project" value="UniProtKB-SubCell"/>
</dbReference>
<evidence type="ECO:0000256" key="8">
    <source>
        <dbReference type="SAM" id="Phobius"/>
    </source>
</evidence>
<evidence type="ECO:0000313" key="10">
    <source>
        <dbReference type="EMBL" id="SHF18184.1"/>
    </source>
</evidence>
<dbReference type="Proteomes" id="UP000184035">
    <property type="component" value="Unassembled WGS sequence"/>
</dbReference>
<feature type="transmembrane region" description="Helical" evidence="8">
    <location>
        <begin position="120"/>
        <end position="137"/>
    </location>
</feature>
<evidence type="ECO:0000259" key="9">
    <source>
        <dbReference type="Pfam" id="PF13231"/>
    </source>
</evidence>
<keyword evidence="3 10" id="KW-0328">Glycosyltransferase</keyword>
<feature type="transmembrane region" description="Helical" evidence="8">
    <location>
        <begin position="12"/>
        <end position="32"/>
    </location>
</feature>
<proteinExistence type="predicted"/>
<keyword evidence="6 8" id="KW-1133">Transmembrane helix</keyword>
<dbReference type="GO" id="GO:0009103">
    <property type="term" value="P:lipopolysaccharide biosynthetic process"/>
    <property type="evidence" value="ECO:0007669"/>
    <property type="project" value="UniProtKB-ARBA"/>
</dbReference>
<feature type="transmembrane region" description="Helical" evidence="8">
    <location>
        <begin position="175"/>
        <end position="192"/>
    </location>
</feature>
<feature type="transmembrane region" description="Helical" evidence="8">
    <location>
        <begin position="262"/>
        <end position="280"/>
    </location>
</feature>
<evidence type="ECO:0000256" key="3">
    <source>
        <dbReference type="ARBA" id="ARBA00022676"/>
    </source>
</evidence>